<reference evidence="1 2" key="1">
    <citation type="submission" date="2016-11" db="EMBL/GenBank/DDBJ databases">
        <authorList>
            <person name="Jaros S."/>
            <person name="Januszkiewicz K."/>
            <person name="Wedrychowicz H."/>
        </authorList>
    </citation>
    <scope>NUCLEOTIDE SEQUENCE [LARGE SCALE GENOMIC DNA]</scope>
    <source>
        <strain evidence="1 2">GAS242</strain>
    </source>
</reference>
<protein>
    <submittedName>
        <fullName evidence="1">Uncharacterized protein</fullName>
    </submittedName>
</protein>
<dbReference type="Proteomes" id="UP000190675">
    <property type="component" value="Chromosome I"/>
</dbReference>
<gene>
    <name evidence="1" type="ORF">SAMN05444169_2403</name>
</gene>
<proteinExistence type="predicted"/>
<dbReference type="AlphaFoldDB" id="A0A1M5JQC8"/>
<evidence type="ECO:0000313" key="1">
    <source>
        <dbReference type="EMBL" id="SHG42615.1"/>
    </source>
</evidence>
<name>A0A1M5JQC8_9BRAD</name>
<accession>A0A1M5JQC8</accession>
<sequence length="203" mass="21386">MLMPLGSTVELFIPPAFPGPRGIPLIGTFPVPAEPAGRENAPIAANPACPPPCPPPRANDAAGGVKTMNNAIATFAEVLDMGSATMIHWNGEAVTLTWVRNPPVPLNYALDFGTRGAVHEVGGRGPEHESACHLRRGNRQTAANAVAAKIQTEAIIKLSNVRWGSKSEVAGLARHVRSTLNSRHRQAAPACPFRAFGHGGCEE</sequence>
<dbReference type="EMBL" id="LT670818">
    <property type="protein sequence ID" value="SHG42615.1"/>
    <property type="molecule type" value="Genomic_DNA"/>
</dbReference>
<evidence type="ECO:0000313" key="2">
    <source>
        <dbReference type="Proteomes" id="UP000190675"/>
    </source>
</evidence>
<organism evidence="1 2">
    <name type="scientific">Bradyrhizobium erythrophlei</name>
    <dbReference type="NCBI Taxonomy" id="1437360"/>
    <lineage>
        <taxon>Bacteria</taxon>
        <taxon>Pseudomonadati</taxon>
        <taxon>Pseudomonadota</taxon>
        <taxon>Alphaproteobacteria</taxon>
        <taxon>Hyphomicrobiales</taxon>
        <taxon>Nitrobacteraceae</taxon>
        <taxon>Bradyrhizobium</taxon>
    </lineage>
</organism>